<dbReference type="AlphaFoldDB" id="A0A6A5ZBN1"/>
<dbReference type="EMBL" id="ML977322">
    <property type="protein sequence ID" value="KAF2115798.1"/>
    <property type="molecule type" value="Genomic_DNA"/>
</dbReference>
<dbReference type="Proteomes" id="UP000799770">
    <property type="component" value="Unassembled WGS sequence"/>
</dbReference>
<reference evidence="1" key="1">
    <citation type="journal article" date="2020" name="Stud. Mycol.">
        <title>101 Dothideomycetes genomes: a test case for predicting lifestyles and emergence of pathogens.</title>
        <authorList>
            <person name="Haridas S."/>
            <person name="Albert R."/>
            <person name="Binder M."/>
            <person name="Bloem J."/>
            <person name="Labutti K."/>
            <person name="Salamov A."/>
            <person name="Andreopoulos B."/>
            <person name="Baker S."/>
            <person name="Barry K."/>
            <person name="Bills G."/>
            <person name="Bluhm B."/>
            <person name="Cannon C."/>
            <person name="Castanera R."/>
            <person name="Culley D."/>
            <person name="Daum C."/>
            <person name="Ezra D."/>
            <person name="Gonzalez J."/>
            <person name="Henrissat B."/>
            <person name="Kuo A."/>
            <person name="Liang C."/>
            <person name="Lipzen A."/>
            <person name="Lutzoni F."/>
            <person name="Magnuson J."/>
            <person name="Mondo S."/>
            <person name="Nolan M."/>
            <person name="Ohm R."/>
            <person name="Pangilinan J."/>
            <person name="Park H.-J."/>
            <person name="Ramirez L."/>
            <person name="Alfaro M."/>
            <person name="Sun H."/>
            <person name="Tritt A."/>
            <person name="Yoshinaga Y."/>
            <person name="Zwiers L.-H."/>
            <person name="Turgeon B."/>
            <person name="Goodwin S."/>
            <person name="Spatafora J."/>
            <person name="Crous P."/>
            <person name="Grigoriev I."/>
        </authorList>
    </citation>
    <scope>NUCLEOTIDE SEQUENCE</scope>
    <source>
        <strain evidence="1">CBS 627.86</strain>
    </source>
</reference>
<name>A0A6A5ZBN1_9PLEO</name>
<accession>A0A6A5ZBN1</accession>
<keyword evidence="2" id="KW-1185">Reference proteome</keyword>
<protein>
    <submittedName>
        <fullName evidence="1">Uncharacterized protein</fullName>
    </submittedName>
</protein>
<gene>
    <name evidence="1" type="ORF">BDV96DRAFT_645982</name>
</gene>
<evidence type="ECO:0000313" key="2">
    <source>
        <dbReference type="Proteomes" id="UP000799770"/>
    </source>
</evidence>
<proteinExistence type="predicted"/>
<evidence type="ECO:0000313" key="1">
    <source>
        <dbReference type="EMBL" id="KAF2115798.1"/>
    </source>
</evidence>
<organism evidence="1 2">
    <name type="scientific">Lophiotrema nucula</name>
    <dbReference type="NCBI Taxonomy" id="690887"/>
    <lineage>
        <taxon>Eukaryota</taxon>
        <taxon>Fungi</taxon>
        <taxon>Dikarya</taxon>
        <taxon>Ascomycota</taxon>
        <taxon>Pezizomycotina</taxon>
        <taxon>Dothideomycetes</taxon>
        <taxon>Pleosporomycetidae</taxon>
        <taxon>Pleosporales</taxon>
        <taxon>Lophiotremataceae</taxon>
        <taxon>Lophiotrema</taxon>
    </lineage>
</organism>
<sequence>MAGRPDLIEAGLVQAASSEIRWTQSRLLPPFCLVSWKIGAEAASFMVQNATFTMWQLEVVEEFYRFLSTFVRGAHLKDVWRLVFRALSDSYSGRALDSKWFERWDSESGEGCTVDFSLDRFQYYLSRFPGLREVAIEAYDGEILEAWDRATQNFVRVVYPKVLDESILSEWDPRPILECKNLQNVTLLATDNWAKSYVRDGDVIEILIGFGDIISAKFRDRHMTVDVEVKMLFTTITQESLDEIDWRCEIAGWGDS</sequence>